<dbReference type="EMBL" id="JAIWWW010000010">
    <property type="protein sequence ID" value="MCA4522693.1"/>
    <property type="molecule type" value="Genomic_DNA"/>
</dbReference>
<keyword evidence="2" id="KW-0378">Hydrolase</keyword>
<organism evidence="11 12">
    <name type="scientific">Bacteroides xylanisolvens</name>
    <dbReference type="NCBI Taxonomy" id="371601"/>
    <lineage>
        <taxon>Bacteria</taxon>
        <taxon>Pseudomonadati</taxon>
        <taxon>Bacteroidota</taxon>
        <taxon>Bacteroidia</taxon>
        <taxon>Bacteroidales</taxon>
        <taxon>Bacteroidaceae</taxon>
        <taxon>Bacteroides</taxon>
    </lineage>
</organism>
<dbReference type="InterPro" id="IPR036156">
    <property type="entry name" value="Beta-gal/glucu_dom_sf"/>
</dbReference>
<keyword evidence="3" id="KW-0326">Glycosidase</keyword>
<dbReference type="InterPro" id="IPR040605">
    <property type="entry name" value="Glyco_hydro2_dom5"/>
</dbReference>
<dbReference type="InterPro" id="IPR006103">
    <property type="entry name" value="Glyco_hydro_2_cat"/>
</dbReference>
<evidence type="ECO:0000259" key="7">
    <source>
        <dbReference type="Pfam" id="PF02837"/>
    </source>
</evidence>
<comment type="caution">
    <text evidence="11">The sequence shown here is derived from an EMBL/GenBank/DDBJ whole genome shotgun (WGS) entry which is preliminary data.</text>
</comment>
<reference evidence="11" key="1">
    <citation type="submission" date="2023-08" db="EMBL/GenBank/DDBJ databases">
        <title>Mucin Metabolism Genes Underlie the Key Renovations of Bacteroides xylanisolvens Genomes in Captive Great Apes.</title>
        <authorList>
            <person name="Nishida A.H."/>
        </authorList>
    </citation>
    <scope>NUCLEOTIDE SEQUENCE</scope>
    <source>
        <strain evidence="11">P13.H9</strain>
        <strain evidence="10">P19.10B</strain>
    </source>
</reference>
<evidence type="ECO:0000259" key="8">
    <source>
        <dbReference type="Pfam" id="PF16355"/>
    </source>
</evidence>
<dbReference type="InterPro" id="IPR008979">
    <property type="entry name" value="Galactose-bd-like_sf"/>
</dbReference>
<evidence type="ECO:0000313" key="10">
    <source>
        <dbReference type="EMBL" id="MCA4522693.1"/>
    </source>
</evidence>
<evidence type="ECO:0000259" key="5">
    <source>
        <dbReference type="Pfam" id="PF00703"/>
    </source>
</evidence>
<evidence type="ECO:0000313" key="11">
    <source>
        <dbReference type="EMBL" id="MCA4706375.1"/>
    </source>
</evidence>
<accession>A0AAP2LQH3</accession>
<dbReference type="Pfam" id="PF02837">
    <property type="entry name" value="Glyco_hydro_2_N"/>
    <property type="match status" value="1"/>
</dbReference>
<dbReference type="Proteomes" id="UP001198461">
    <property type="component" value="Unassembled WGS sequence"/>
</dbReference>
<dbReference type="Gene3D" id="2.60.40.10">
    <property type="entry name" value="Immunoglobulins"/>
    <property type="match status" value="3"/>
</dbReference>
<dbReference type="Pfam" id="PF00703">
    <property type="entry name" value="Glyco_hydro_2"/>
    <property type="match status" value="1"/>
</dbReference>
<dbReference type="InterPro" id="IPR006102">
    <property type="entry name" value="Ig-like_GH2"/>
</dbReference>
<dbReference type="Pfam" id="PF02836">
    <property type="entry name" value="Glyco_hydro_2_C"/>
    <property type="match status" value="1"/>
</dbReference>
<dbReference type="SUPFAM" id="SSF51445">
    <property type="entry name" value="(Trans)glycosidases"/>
    <property type="match status" value="1"/>
</dbReference>
<gene>
    <name evidence="11" type="ORF">LD004_22500</name>
    <name evidence="10" type="ORF">LDZ35_05630</name>
</gene>
<feature type="domain" description="Glycoside hydrolase family 2 immunoglobulin-like beta-sandwich" evidence="5">
    <location>
        <begin position="185"/>
        <end position="290"/>
    </location>
</feature>
<feature type="domain" description="Glycoside hydrolase family 2" evidence="9">
    <location>
        <begin position="740"/>
        <end position="834"/>
    </location>
</feature>
<dbReference type="Pfam" id="PF16355">
    <property type="entry name" value="DUF4982"/>
    <property type="match status" value="1"/>
</dbReference>
<dbReference type="AlphaFoldDB" id="A0AAP2LQH3"/>
<dbReference type="Gene3D" id="3.20.20.80">
    <property type="entry name" value="Glycosidases"/>
    <property type="match status" value="1"/>
</dbReference>
<protein>
    <submittedName>
        <fullName evidence="11">DUF4982 domain-containing protein</fullName>
    </submittedName>
</protein>
<proteinExistence type="inferred from homology"/>
<name>A0AAP2LQH3_9BACE</name>
<dbReference type="PANTHER" id="PTHR42732">
    <property type="entry name" value="BETA-GALACTOSIDASE"/>
    <property type="match status" value="1"/>
</dbReference>
<evidence type="ECO:0000256" key="2">
    <source>
        <dbReference type="ARBA" id="ARBA00022801"/>
    </source>
</evidence>
<dbReference type="SUPFAM" id="SSF49303">
    <property type="entry name" value="beta-Galactosidase/glucuronidase domain"/>
    <property type="match status" value="1"/>
</dbReference>
<dbReference type="Gene3D" id="2.60.120.260">
    <property type="entry name" value="Galactose-binding domain-like"/>
    <property type="match status" value="1"/>
</dbReference>
<comment type="similarity">
    <text evidence="1">Belongs to the glycosyl hydrolase 2 family.</text>
</comment>
<dbReference type="InterPro" id="IPR013783">
    <property type="entry name" value="Ig-like_fold"/>
</dbReference>
<dbReference type="Pfam" id="PF18565">
    <property type="entry name" value="Glyco_hydro2_C5"/>
    <property type="match status" value="1"/>
</dbReference>
<dbReference type="InterPro" id="IPR017853">
    <property type="entry name" value="GH"/>
</dbReference>
<dbReference type="InterPro" id="IPR051913">
    <property type="entry name" value="GH2_Domain-Containing"/>
</dbReference>
<dbReference type="GO" id="GO:0004553">
    <property type="term" value="F:hydrolase activity, hydrolyzing O-glycosyl compounds"/>
    <property type="evidence" value="ECO:0007669"/>
    <property type="project" value="InterPro"/>
</dbReference>
<dbReference type="InterPro" id="IPR006101">
    <property type="entry name" value="Glyco_hydro_2"/>
</dbReference>
<evidence type="ECO:0000256" key="3">
    <source>
        <dbReference type="ARBA" id="ARBA00023295"/>
    </source>
</evidence>
<feature type="domain" description="DUF4982" evidence="8">
    <location>
        <begin position="669"/>
        <end position="727"/>
    </location>
</feature>
<dbReference type="Proteomes" id="UP001197958">
    <property type="component" value="Unassembled WGS sequence"/>
</dbReference>
<sequence length="851" mass="98230">MKRHLFSGLFLLFSFGMGAYASQEKYVSFNDNWLFTLSDSHDYSLTTYNPEGWRQLDLPHDWTIEKPFDKNLEGCTAFTPGGIGWYSKIFKTEISENQKCYIIFDGVYNNADFWINGMRLGNHPYGYAPIWYDLTDFIEPENGINRLSVRVDHSRYADSRWYTGSGIYRNVKMLITDKLHIPVWGTFITTPVINKESASVNIRVDVENDYSEAKSGRVYTDIYDADNKKVATVSTAFNLASGEKVTLNQDVELFDPKLWDIDSPYLYIAKTYIVSGNETIGNRETRFGVRTIHFDKDKGFFLNGKNMKVKGVCLHHDAGIVGTAVPKDVWKRRLAILKAGGCNAIRTAHNPASDEFLDLCDEMGFLVQNEFYDEWDLPKDKRYNMHDKEVDYITRGHSEHFQQWAEIDLKNVMRSSRNHPCIFQWSIGNEIEWTYPGNRSATGLFGNTDRNDKMDWTLWRTPVPPNSPEVVREFWRNYPRQTFSIGKTAAKLAKWSREMDTTRYVIANLILPTSSFETGYTDVLDIAGFSYKPAQYDYLREKYPNKIMMGTENVPRWYEWKACIERDYIAGVFLWTGVDYLGERRAQQWPQKATPEGPLDLAGFPRGSYYQFKSFWTDEPVIAIYTQTAKLSIFKKDADGNVVEKKKDYWKLAPRVWQNVNPHWNYSEGEKIIVEIYSNCDEIELFQNGKSLGKQSLKDQEDRIFKWATDYSKGKLTAVGTYKGKKVKETLETVDEAYSIKLVPDRKMMTANNTDVLHVVAQLVDKKGREVKNVDDEIKFTISGDYRFLGTDCGKTEKMDSFKKKMVKTEFGRCLLMIQSTKTPSDITITATNESGSLKSKPLVIPVKEFN</sequence>
<feature type="signal peptide" evidence="4">
    <location>
        <begin position="1"/>
        <end position="21"/>
    </location>
</feature>
<evidence type="ECO:0000256" key="4">
    <source>
        <dbReference type="SAM" id="SignalP"/>
    </source>
</evidence>
<evidence type="ECO:0000313" key="12">
    <source>
        <dbReference type="Proteomes" id="UP001198461"/>
    </source>
</evidence>
<dbReference type="SUPFAM" id="SSF49785">
    <property type="entry name" value="Galactose-binding domain-like"/>
    <property type="match status" value="1"/>
</dbReference>
<dbReference type="InterPro" id="IPR032311">
    <property type="entry name" value="DUF4982"/>
</dbReference>
<dbReference type="EMBL" id="JAIWYE010000037">
    <property type="protein sequence ID" value="MCA4706375.1"/>
    <property type="molecule type" value="Genomic_DNA"/>
</dbReference>
<evidence type="ECO:0000256" key="1">
    <source>
        <dbReference type="ARBA" id="ARBA00007401"/>
    </source>
</evidence>
<feature type="domain" description="Glycosyl hydrolases family 2 sugar binding" evidence="7">
    <location>
        <begin position="76"/>
        <end position="174"/>
    </location>
</feature>
<dbReference type="InterPro" id="IPR006104">
    <property type="entry name" value="Glyco_hydro_2_N"/>
</dbReference>
<feature type="chain" id="PRO_5042796593" evidence="4">
    <location>
        <begin position="22"/>
        <end position="851"/>
    </location>
</feature>
<dbReference type="RefSeq" id="WP_004320152.1">
    <property type="nucleotide sequence ID" value="NZ_CP072212.1"/>
</dbReference>
<feature type="domain" description="Glycoside hydrolase family 2 catalytic" evidence="6">
    <location>
        <begin position="296"/>
        <end position="431"/>
    </location>
</feature>
<evidence type="ECO:0000259" key="6">
    <source>
        <dbReference type="Pfam" id="PF02836"/>
    </source>
</evidence>
<evidence type="ECO:0000259" key="9">
    <source>
        <dbReference type="Pfam" id="PF18565"/>
    </source>
</evidence>
<dbReference type="PANTHER" id="PTHR42732:SF1">
    <property type="entry name" value="BETA-MANNOSIDASE"/>
    <property type="match status" value="1"/>
</dbReference>
<dbReference type="GO" id="GO:0005975">
    <property type="term" value="P:carbohydrate metabolic process"/>
    <property type="evidence" value="ECO:0007669"/>
    <property type="project" value="InterPro"/>
</dbReference>
<dbReference type="PRINTS" id="PR00132">
    <property type="entry name" value="GLHYDRLASE2"/>
</dbReference>
<keyword evidence="4" id="KW-0732">Signal</keyword>